<dbReference type="InterPro" id="IPR011249">
    <property type="entry name" value="Metalloenz_LuxS/M16"/>
</dbReference>
<dbReference type="EMBL" id="MN740475">
    <property type="protein sequence ID" value="QHU28895.1"/>
    <property type="molecule type" value="Genomic_DNA"/>
</dbReference>
<comment type="similarity">
    <text evidence="1">Belongs to the peptidase M16 family.</text>
</comment>
<dbReference type="InterPro" id="IPR011765">
    <property type="entry name" value="Pept_M16_N"/>
</dbReference>
<dbReference type="InterPro" id="IPR007863">
    <property type="entry name" value="Peptidase_M16_C"/>
</dbReference>
<evidence type="ECO:0000313" key="4">
    <source>
        <dbReference type="EMBL" id="QHU28895.1"/>
    </source>
</evidence>
<evidence type="ECO:0000259" key="3">
    <source>
        <dbReference type="Pfam" id="PF05193"/>
    </source>
</evidence>
<proteinExistence type="inferred from homology"/>
<evidence type="ECO:0000256" key="1">
    <source>
        <dbReference type="ARBA" id="ARBA00007261"/>
    </source>
</evidence>
<dbReference type="GO" id="GO:0046872">
    <property type="term" value="F:metal ion binding"/>
    <property type="evidence" value="ECO:0007669"/>
    <property type="project" value="InterPro"/>
</dbReference>
<protein>
    <submittedName>
        <fullName evidence="4">Uncharacterized protein</fullName>
    </submittedName>
</protein>
<evidence type="ECO:0000259" key="2">
    <source>
        <dbReference type="Pfam" id="PF00675"/>
    </source>
</evidence>
<organism evidence="4">
    <name type="scientific">viral metagenome</name>
    <dbReference type="NCBI Taxonomy" id="1070528"/>
    <lineage>
        <taxon>unclassified sequences</taxon>
        <taxon>metagenomes</taxon>
        <taxon>organismal metagenomes</taxon>
    </lineage>
</organism>
<dbReference type="Pfam" id="PF00675">
    <property type="entry name" value="Peptidase_M16"/>
    <property type="match status" value="1"/>
</dbReference>
<sequence length="414" mass="48105">MSISHQIYNINGYNILLIKNDIDNISVKSCIDTGYIHEDKNNLGINHLIEHVLVNGNSQCENDCISEMNKKGILMNASTGLNMINYFTMGISSDLEKMIKFIVETTINYKNINNKVIEKEKKAVLNELLTSSNNSLINVYHTLYDKLFSYYGLTNFFNYKQQIDNLNHFDEEKLKIFYQKHYKNILFIVSGNFDDDLVLNLFENLLKNSKIENFSVESIVNHCFKLKKSAYFLQNNNIKNTTIMIGFPSIIDNSIYNSILVDITCKYIRNICMDVLRAKENLIYGIDIIPSINYCGTTVKVNINVSNENSKKTLEGFVKLIKDNFSSIDNEFLEGIKKNFIYSKNINNTEDKSIYYENMYINKIFNRCKDQICDLHDYSNMYLNVKDSDIKKILPVLFNFDKMVLVYTSQKSMT</sequence>
<dbReference type="SUPFAM" id="SSF63411">
    <property type="entry name" value="LuxS/MPP-like metallohydrolase"/>
    <property type="match status" value="2"/>
</dbReference>
<feature type="domain" description="Peptidase M16 C-terminal" evidence="3">
    <location>
        <begin position="169"/>
        <end position="338"/>
    </location>
</feature>
<dbReference type="Pfam" id="PF05193">
    <property type="entry name" value="Peptidase_M16_C"/>
    <property type="match status" value="1"/>
</dbReference>
<dbReference type="AlphaFoldDB" id="A0A6C0LFX4"/>
<name>A0A6C0LFX4_9ZZZZ</name>
<dbReference type="PANTHER" id="PTHR11851:SF49">
    <property type="entry name" value="MITOCHONDRIAL-PROCESSING PEPTIDASE SUBUNIT ALPHA"/>
    <property type="match status" value="1"/>
</dbReference>
<reference evidence="4" key="1">
    <citation type="journal article" date="2020" name="Nature">
        <title>Giant virus diversity and host interactions through global metagenomics.</title>
        <authorList>
            <person name="Schulz F."/>
            <person name="Roux S."/>
            <person name="Paez-Espino D."/>
            <person name="Jungbluth S."/>
            <person name="Walsh D.A."/>
            <person name="Denef V.J."/>
            <person name="McMahon K.D."/>
            <person name="Konstantinidis K.T."/>
            <person name="Eloe-Fadrosh E.A."/>
            <person name="Kyrpides N.C."/>
            <person name="Woyke T."/>
        </authorList>
    </citation>
    <scope>NUCLEOTIDE SEQUENCE</scope>
    <source>
        <strain evidence="4">GVMAG-M-3300027791-30</strain>
    </source>
</reference>
<dbReference type="Gene3D" id="3.30.830.10">
    <property type="entry name" value="Metalloenzyme, LuxS/M16 peptidase-like"/>
    <property type="match status" value="1"/>
</dbReference>
<feature type="domain" description="Peptidase M16 N-terminal" evidence="2">
    <location>
        <begin position="23"/>
        <end position="135"/>
    </location>
</feature>
<dbReference type="InterPro" id="IPR050361">
    <property type="entry name" value="MPP/UQCRC_Complex"/>
</dbReference>
<accession>A0A6C0LFX4</accession>
<dbReference type="PANTHER" id="PTHR11851">
    <property type="entry name" value="METALLOPROTEASE"/>
    <property type="match status" value="1"/>
</dbReference>